<dbReference type="InterPro" id="IPR000743">
    <property type="entry name" value="Glyco_hydro_28"/>
</dbReference>
<name>A0A5B8I9M9_9RHOB</name>
<keyword evidence="5" id="KW-0614">Plasmid</keyword>
<reference evidence="5 6" key="1">
    <citation type="submission" date="2019-07" db="EMBL/GenBank/DDBJ databases">
        <title>Litoreibacter alkalisoli sp. nov., isolated from saline-alkaline soil.</title>
        <authorList>
            <person name="Wang S."/>
            <person name="Xu L."/>
            <person name="Xing Y.-T."/>
            <person name="Sun J.-Q."/>
        </authorList>
    </citation>
    <scope>NUCLEOTIDE SEQUENCE [LARGE SCALE GENOMIC DNA]</scope>
    <source>
        <strain evidence="5 6">LN3S51</strain>
        <plasmid evidence="5 6">unnamed2</plasmid>
    </source>
</reference>
<dbReference type="GO" id="GO:0005975">
    <property type="term" value="P:carbohydrate metabolic process"/>
    <property type="evidence" value="ECO:0007669"/>
    <property type="project" value="InterPro"/>
</dbReference>
<evidence type="ECO:0000256" key="2">
    <source>
        <dbReference type="ARBA" id="ARBA00022801"/>
    </source>
</evidence>
<dbReference type="InterPro" id="IPR011050">
    <property type="entry name" value="Pectin_lyase_fold/virulence"/>
</dbReference>
<evidence type="ECO:0000256" key="1">
    <source>
        <dbReference type="ARBA" id="ARBA00008834"/>
    </source>
</evidence>
<dbReference type="InterPro" id="IPR051801">
    <property type="entry name" value="GH28_Enzymes"/>
</dbReference>
<dbReference type="EMBL" id="CP042263">
    <property type="protein sequence ID" value="QDY71015.1"/>
    <property type="molecule type" value="Genomic_DNA"/>
</dbReference>
<dbReference type="InterPro" id="IPR006626">
    <property type="entry name" value="PbH1"/>
</dbReference>
<keyword evidence="3 4" id="KW-0326">Glycosidase</keyword>
<organism evidence="5 6">
    <name type="scientific">Qingshengfaniella alkalisoli</name>
    <dbReference type="NCBI Taxonomy" id="2599296"/>
    <lineage>
        <taxon>Bacteria</taxon>
        <taxon>Pseudomonadati</taxon>
        <taxon>Pseudomonadota</taxon>
        <taxon>Alphaproteobacteria</taxon>
        <taxon>Rhodobacterales</taxon>
        <taxon>Paracoccaceae</taxon>
        <taxon>Qingshengfaniella</taxon>
    </lineage>
</organism>
<keyword evidence="6" id="KW-1185">Reference proteome</keyword>
<gene>
    <name evidence="5" type="ORF">FPZ52_14285</name>
</gene>
<protein>
    <submittedName>
        <fullName evidence="5">Glycoside hydrolase family 28 protein</fullName>
    </submittedName>
</protein>
<sequence>MSELHCIARSARSISLRLAVTGARYFLPAPADWVLEKGGEPIASGHATTAVLAIHDLRPDTEYHIAVTGFAPFKFRTAPCAGLIDIADFGARQDAADNSSAIAAAIEAVPPGGTLRVSSGIWWTRPVFLKSDMTLELCAGAELRAVGARGGWVKLPAHDEAGRMLGSWEGLPETCFAALVTAIDAQNLVIAGPGTIDGGGDRGDWWSWPKETRDGARRPRTIHLIGCKNVTLLGPTICNSPSWTVHPQGCASLTATALTIDNPTVSPNTDGLNPESCEGVLIEGVRFSVGDDCIAIKSGKRDMRGNGDHLAPTRDVTIRHCLMERGHGGVVLGSEMSGGIHDITVEDCEMRDTDRGLRVKTRRGRGGEVSTIRFRRVSMKGVYAAVTLNAFYFCDPDGHDEWVQSRCPAAVSDLTPQIRDIRIEDVQIADLHLVAVAALGLPEAPIRDISIRNLAVSYAADAKPGPALMAERVPDLRHAGIVAEWVQIDVDHSNITMTTESFEGAAQ</sequence>
<dbReference type="Proteomes" id="UP000318483">
    <property type="component" value="Plasmid unnamed2"/>
</dbReference>
<evidence type="ECO:0000313" key="6">
    <source>
        <dbReference type="Proteomes" id="UP000318483"/>
    </source>
</evidence>
<dbReference type="SUPFAM" id="SSF51126">
    <property type="entry name" value="Pectin lyase-like"/>
    <property type="match status" value="1"/>
</dbReference>
<comment type="similarity">
    <text evidence="1 4">Belongs to the glycosyl hydrolase 28 family.</text>
</comment>
<dbReference type="AlphaFoldDB" id="A0A5B8I9M9"/>
<dbReference type="KEGG" id="lit:FPZ52_14285"/>
<dbReference type="OrthoDB" id="9795222at2"/>
<evidence type="ECO:0000256" key="4">
    <source>
        <dbReference type="RuleBase" id="RU361169"/>
    </source>
</evidence>
<dbReference type="SMART" id="SM00710">
    <property type="entry name" value="PbH1"/>
    <property type="match status" value="3"/>
</dbReference>
<dbReference type="InterPro" id="IPR012334">
    <property type="entry name" value="Pectin_lyas_fold"/>
</dbReference>
<dbReference type="PANTHER" id="PTHR31339:SF9">
    <property type="entry name" value="PLASMIN AND FIBRONECTIN-BINDING PROTEIN A"/>
    <property type="match status" value="1"/>
</dbReference>
<dbReference type="PANTHER" id="PTHR31339">
    <property type="entry name" value="PECTIN LYASE-RELATED"/>
    <property type="match status" value="1"/>
</dbReference>
<evidence type="ECO:0000313" key="5">
    <source>
        <dbReference type="EMBL" id="QDY71015.1"/>
    </source>
</evidence>
<dbReference type="Gene3D" id="2.160.20.10">
    <property type="entry name" value="Single-stranded right-handed beta-helix, Pectin lyase-like"/>
    <property type="match status" value="1"/>
</dbReference>
<dbReference type="GO" id="GO:0004650">
    <property type="term" value="F:polygalacturonase activity"/>
    <property type="evidence" value="ECO:0007669"/>
    <property type="project" value="InterPro"/>
</dbReference>
<dbReference type="PROSITE" id="PS00502">
    <property type="entry name" value="POLYGALACTURONASE"/>
    <property type="match status" value="1"/>
</dbReference>
<evidence type="ECO:0000256" key="3">
    <source>
        <dbReference type="ARBA" id="ARBA00023295"/>
    </source>
</evidence>
<dbReference type="Pfam" id="PF00295">
    <property type="entry name" value="Glyco_hydro_28"/>
    <property type="match status" value="1"/>
</dbReference>
<proteinExistence type="inferred from homology"/>
<accession>A0A5B8I9M9</accession>
<geneLocation type="plasmid" evidence="5 6">
    <name>unnamed2</name>
</geneLocation>
<keyword evidence="2 4" id="KW-0378">Hydrolase</keyword>